<proteinExistence type="predicted"/>
<feature type="compositionally biased region" description="Polar residues" evidence="1">
    <location>
        <begin position="135"/>
        <end position="150"/>
    </location>
</feature>
<gene>
    <name evidence="2" type="ORF">WICPIJ_007260</name>
</gene>
<organism evidence="2 3">
    <name type="scientific">Wickerhamomyces pijperi</name>
    <name type="common">Yeast</name>
    <name type="synonym">Pichia pijperi</name>
    <dbReference type="NCBI Taxonomy" id="599730"/>
    <lineage>
        <taxon>Eukaryota</taxon>
        <taxon>Fungi</taxon>
        <taxon>Dikarya</taxon>
        <taxon>Ascomycota</taxon>
        <taxon>Saccharomycotina</taxon>
        <taxon>Saccharomycetes</taxon>
        <taxon>Phaffomycetales</taxon>
        <taxon>Wickerhamomycetaceae</taxon>
        <taxon>Wickerhamomyces</taxon>
    </lineage>
</organism>
<feature type="compositionally biased region" description="Basic and acidic residues" evidence="1">
    <location>
        <begin position="406"/>
        <end position="417"/>
    </location>
</feature>
<accession>A0A9P8Q222</accession>
<evidence type="ECO:0000313" key="2">
    <source>
        <dbReference type="EMBL" id="KAH3681820.1"/>
    </source>
</evidence>
<evidence type="ECO:0000313" key="3">
    <source>
        <dbReference type="Proteomes" id="UP000774326"/>
    </source>
</evidence>
<reference evidence="2" key="1">
    <citation type="journal article" date="2021" name="Open Biol.">
        <title>Shared evolutionary footprints suggest mitochondrial oxidative damage underlies multiple complex I losses in fungi.</title>
        <authorList>
            <person name="Schikora-Tamarit M.A."/>
            <person name="Marcet-Houben M."/>
            <person name="Nosek J."/>
            <person name="Gabaldon T."/>
        </authorList>
    </citation>
    <scope>NUCLEOTIDE SEQUENCE</scope>
    <source>
        <strain evidence="2">CBS2887</strain>
    </source>
</reference>
<sequence>MTESTATSIIKFYLQSPSSANSITNFQTSATPLSGYQLYDLLNNNNHDKDLNTKTPIAHSPSLNSPNSAKELGGNDTISIKINTCDLKSGSTFYDNIEKLPTALDSLNPNSGLVYLIHNGKQAPETSLEDERQDLNNSKSKGAAGQSNNSPFFTIPFRNMFRKNKEKLVATPQVIAEAENESPLHDSQAIAVLDIIQDSPFESLLQDFDDDFLQFTDNLEDIEGKVVSSDPIYENYVRYTHRSQDFEEDEDKEGAMRKPNKDSSYSISNLGFPTVFGDPKRFIDNPFLKQNESDNEATMDSRALIRDGSLNSIKCNPGLANENLELGNNSDIEVLRSSTLTRIKTRTKSFLREVSKHYDNEFKTLNDNTAKLKNDLKRRFSSSSLRLRNSGWNLSGNYTSELEADSPSKEKRVTENKVEEPLKKWGEWRTRSGKSLSLNMRRFSNSERSLNTGTDLPAKGKSLMDLFDSPDYKERLKDGQIHGRKSYEKENESESAIEDSFQVSYKYLTKNSYEESSLKRQNYFKNALSFRKPSVQSLNGTSSSNINSSRTERSHSLKLLLRRFGNSPNYANENYA</sequence>
<feature type="region of interest" description="Disordered" evidence="1">
    <location>
        <begin position="396"/>
        <end position="417"/>
    </location>
</feature>
<dbReference type="AlphaFoldDB" id="A0A9P8Q222"/>
<feature type="region of interest" description="Disordered" evidence="1">
    <location>
        <begin position="124"/>
        <end position="150"/>
    </location>
</feature>
<keyword evidence="3" id="KW-1185">Reference proteome</keyword>
<comment type="caution">
    <text evidence="2">The sequence shown here is derived from an EMBL/GenBank/DDBJ whole genome shotgun (WGS) entry which is preliminary data.</text>
</comment>
<reference evidence="2" key="2">
    <citation type="submission" date="2021-01" db="EMBL/GenBank/DDBJ databases">
        <authorList>
            <person name="Schikora-Tamarit M.A."/>
        </authorList>
    </citation>
    <scope>NUCLEOTIDE SEQUENCE</scope>
    <source>
        <strain evidence="2">CBS2887</strain>
    </source>
</reference>
<dbReference type="Proteomes" id="UP000774326">
    <property type="component" value="Unassembled WGS sequence"/>
</dbReference>
<protein>
    <submittedName>
        <fullName evidence="2">Uncharacterized protein</fullName>
    </submittedName>
</protein>
<name>A0A9P8Q222_WICPI</name>
<dbReference type="EMBL" id="JAEUBG010004206">
    <property type="protein sequence ID" value="KAH3681820.1"/>
    <property type="molecule type" value="Genomic_DNA"/>
</dbReference>
<evidence type="ECO:0000256" key="1">
    <source>
        <dbReference type="SAM" id="MobiDB-lite"/>
    </source>
</evidence>